<organism evidence="2 6">
    <name type="scientific">Methanosarcina mazei</name>
    <name type="common">Methanosarcina frisia</name>
    <dbReference type="NCBI Taxonomy" id="2209"/>
    <lineage>
        <taxon>Archaea</taxon>
        <taxon>Methanobacteriati</taxon>
        <taxon>Methanobacteriota</taxon>
        <taxon>Stenosarchaea group</taxon>
        <taxon>Methanomicrobia</taxon>
        <taxon>Methanosarcinales</taxon>
        <taxon>Methanosarcinaceae</taxon>
        <taxon>Methanosarcina</taxon>
    </lineage>
</organism>
<reference evidence="4 7" key="2">
    <citation type="journal article" date="2020" name="Environ. Microbiol. Rep.">
        <title>Redox cycling of Fe(II) and Fe(III) in magnetite accelerates aceticlastic methanogenesis by Methanosarcina mazei.</title>
        <authorList>
            <person name="Wang H."/>
            <person name="Byrne J.M."/>
            <person name="Liu P."/>
            <person name="Liu J."/>
            <person name="Dong X."/>
            <person name="Lu Y."/>
        </authorList>
    </citation>
    <scope>NUCLEOTIDE SEQUENCE [LARGE SCALE GENOMIC DNA]</scope>
    <source>
        <strain evidence="4">Zm-15</strain>
        <strain evidence="7">zm-15</strain>
    </source>
</reference>
<protein>
    <recommendedName>
        <fullName evidence="1">ParB-like N-terminal domain-containing protein</fullName>
    </recommendedName>
</protein>
<evidence type="ECO:0000313" key="2">
    <source>
        <dbReference type="EMBL" id="KKH38983.1"/>
    </source>
</evidence>
<dbReference type="Proteomes" id="UP000034672">
    <property type="component" value="Unassembled WGS sequence"/>
</dbReference>
<dbReference type="Gene3D" id="3.90.1530.10">
    <property type="entry name" value="Conserved hypothetical protein from pyrococcus furiosus pfu- 392566-001, ParB domain"/>
    <property type="match status" value="1"/>
</dbReference>
<feature type="domain" description="ParB-like N-terminal" evidence="1">
    <location>
        <begin position="28"/>
        <end position="115"/>
    </location>
</feature>
<dbReference type="SMART" id="SM00470">
    <property type="entry name" value="ParB"/>
    <property type="match status" value="1"/>
</dbReference>
<proteinExistence type="predicted"/>
<dbReference type="EMBL" id="JJQK01000293">
    <property type="protein sequence ID" value="KKH43587.1"/>
    <property type="molecule type" value="Genomic_DNA"/>
</dbReference>
<evidence type="ECO:0000313" key="3">
    <source>
        <dbReference type="EMBL" id="KKH43587.1"/>
    </source>
</evidence>
<dbReference type="GeneID" id="44087402"/>
<gene>
    <name evidence="2" type="ORF">DU71_01365</name>
    <name evidence="3" type="ORF">DU72_00035</name>
    <name evidence="4" type="ORF">FQU78_09645</name>
</gene>
<evidence type="ECO:0000313" key="7">
    <source>
        <dbReference type="Proteomes" id="UP000467371"/>
    </source>
</evidence>
<dbReference type="EMBL" id="JJQI01000069">
    <property type="protein sequence ID" value="KKH38983.1"/>
    <property type="molecule type" value="Genomic_DNA"/>
</dbReference>
<dbReference type="Proteomes" id="UP000467371">
    <property type="component" value="Chromosome"/>
</dbReference>
<accession>A0A0F8MK65</accession>
<dbReference type="InterPro" id="IPR003115">
    <property type="entry name" value="ParB_N"/>
</dbReference>
<sequence length="527" mass="60100">MANENDEKQPETTEELEVNHRIKFIKTISVDPEELKQHPVNDALYDDGQSVDLALVENIRKKGLVEPLIIKEDNTIISGHRRWRALKHINEKQLGRIVVNSKDEKIGEMPFVLRLATCHVAEFKSVEEEQLAIVEYNRRRSKRMSQMYNEIEMLHDIFDGVAANNSKKNLKQNTDPQIIVRRLREAAKNGEIDEQEVDWNLSTSEIAYHYGYLVGGPKFTEKEEYNKSLAETNSKIGKILGGISRGTVANLTEVGRLAKNFDDPCAKKAMELMDRGIWKIGSGYKYVWLRKKQLTRNEPGATIAKDLIRDIDEGIKIKEKKEKGTILSPAAAVNEFKKLVYEEEELTPSDLYSGPVKCTYNILYFDFPSIERDNVTDEKVYELPNELKEVYTPTSNNSAIFIAANSINLTQASLYLTRWGYKLRSYIPLGTNEILLMATSGSRGLPKPENMPIEMILEKSIIPQLIRAMYPEEESFWQVNLDRSFVQPEGWGKSLETLKAEQIEAEKLEIKKRDDERGGAPAAAGGW</sequence>
<dbReference type="InterPro" id="IPR036086">
    <property type="entry name" value="ParB/Sulfiredoxin_sf"/>
</dbReference>
<dbReference type="EMBL" id="CP042908">
    <property type="protein sequence ID" value="QIB91266.1"/>
    <property type="molecule type" value="Genomic_DNA"/>
</dbReference>
<dbReference type="SUPFAM" id="SSF110849">
    <property type="entry name" value="ParB/Sulfiredoxin"/>
    <property type="match status" value="1"/>
</dbReference>
<dbReference type="Pfam" id="PF02195">
    <property type="entry name" value="ParB_N"/>
    <property type="match status" value="1"/>
</dbReference>
<dbReference type="RefSeq" id="WP_048049119.1">
    <property type="nucleotide sequence ID" value="NZ_CP042908.1"/>
</dbReference>
<evidence type="ECO:0000313" key="4">
    <source>
        <dbReference type="EMBL" id="QIB91266.1"/>
    </source>
</evidence>
<evidence type="ECO:0000313" key="5">
    <source>
        <dbReference type="Proteomes" id="UP000034259"/>
    </source>
</evidence>
<evidence type="ECO:0000259" key="1">
    <source>
        <dbReference type="SMART" id="SM00470"/>
    </source>
</evidence>
<dbReference type="Proteomes" id="UP000034259">
    <property type="component" value="Unassembled WGS sequence"/>
</dbReference>
<dbReference type="PATRIC" id="fig|2209.52.peg.297"/>
<reference evidence="5 6" key="1">
    <citation type="journal article" date="2015" name="ISME J.">
        <title>Genomic and phenotypic differentiation among Methanosarcina mazei populations from Columbia River sediment.</title>
        <authorList>
            <person name="Youngblut N.D."/>
            <person name="Wirth J.S."/>
            <person name="Henriksen J.R."/>
            <person name="Smith M."/>
            <person name="Simon H."/>
            <person name="Metcalf W.W."/>
            <person name="Whitaker R.J."/>
        </authorList>
    </citation>
    <scope>NUCLEOTIDE SEQUENCE [LARGE SCALE GENOMIC DNA]</scope>
    <source>
        <strain evidence="2 6">1.H.A.1A.4</strain>
        <strain evidence="3 5">1.H.A.2.1</strain>
    </source>
</reference>
<name>A0A0F8MK65_METMZ</name>
<evidence type="ECO:0000313" key="6">
    <source>
        <dbReference type="Proteomes" id="UP000034672"/>
    </source>
</evidence>
<dbReference type="AlphaFoldDB" id="A0A0F8MK65"/>